<evidence type="ECO:0000256" key="2">
    <source>
        <dbReference type="ARBA" id="ARBA00023015"/>
    </source>
</evidence>
<keyword evidence="2" id="KW-0805">Transcription regulation</keyword>
<dbReference type="AlphaFoldDB" id="A0A934SYT7"/>
<dbReference type="InterPro" id="IPR005119">
    <property type="entry name" value="LysR_subst-bd"/>
</dbReference>
<gene>
    <name evidence="6" type="ORF">JJB74_26395</name>
</gene>
<name>A0A934SYT7_9BURK</name>
<dbReference type="FunFam" id="1.10.10.10:FF:000001">
    <property type="entry name" value="LysR family transcriptional regulator"/>
    <property type="match status" value="1"/>
</dbReference>
<dbReference type="PROSITE" id="PS50931">
    <property type="entry name" value="HTH_LYSR"/>
    <property type="match status" value="1"/>
</dbReference>
<organism evidence="6 7">
    <name type="scientific">Noviherbaspirillum pedocola</name>
    <dbReference type="NCBI Taxonomy" id="2801341"/>
    <lineage>
        <taxon>Bacteria</taxon>
        <taxon>Pseudomonadati</taxon>
        <taxon>Pseudomonadota</taxon>
        <taxon>Betaproteobacteria</taxon>
        <taxon>Burkholderiales</taxon>
        <taxon>Oxalobacteraceae</taxon>
        <taxon>Noviherbaspirillum</taxon>
    </lineage>
</organism>
<comment type="caution">
    <text evidence="6">The sequence shown here is derived from an EMBL/GenBank/DDBJ whole genome shotgun (WGS) entry which is preliminary data.</text>
</comment>
<dbReference type="GO" id="GO:0003700">
    <property type="term" value="F:DNA-binding transcription factor activity"/>
    <property type="evidence" value="ECO:0007669"/>
    <property type="project" value="InterPro"/>
</dbReference>
<dbReference type="InterPro" id="IPR036390">
    <property type="entry name" value="WH_DNA-bd_sf"/>
</dbReference>
<evidence type="ECO:0000313" key="7">
    <source>
        <dbReference type="Proteomes" id="UP000622890"/>
    </source>
</evidence>
<dbReference type="FunFam" id="3.40.190.290:FF:000001">
    <property type="entry name" value="Transcriptional regulator, LysR family"/>
    <property type="match status" value="1"/>
</dbReference>
<dbReference type="RefSeq" id="WP_200597139.1">
    <property type="nucleotide sequence ID" value="NZ_JAEPBG010000017.1"/>
</dbReference>
<keyword evidence="4" id="KW-0804">Transcription</keyword>
<dbReference type="Pfam" id="PF00126">
    <property type="entry name" value="HTH_1"/>
    <property type="match status" value="1"/>
</dbReference>
<dbReference type="CDD" id="cd08422">
    <property type="entry name" value="PBP2_CrgA_like"/>
    <property type="match status" value="1"/>
</dbReference>
<dbReference type="Pfam" id="PF03466">
    <property type="entry name" value="LysR_substrate"/>
    <property type="match status" value="1"/>
</dbReference>
<feature type="domain" description="HTH lysR-type" evidence="5">
    <location>
        <begin position="1"/>
        <end position="59"/>
    </location>
</feature>
<comment type="similarity">
    <text evidence="1">Belongs to the LysR transcriptional regulatory family.</text>
</comment>
<keyword evidence="7" id="KW-1185">Reference proteome</keyword>
<evidence type="ECO:0000256" key="4">
    <source>
        <dbReference type="ARBA" id="ARBA00023163"/>
    </source>
</evidence>
<evidence type="ECO:0000259" key="5">
    <source>
        <dbReference type="PROSITE" id="PS50931"/>
    </source>
</evidence>
<dbReference type="SUPFAM" id="SSF46785">
    <property type="entry name" value="Winged helix' DNA-binding domain"/>
    <property type="match status" value="1"/>
</dbReference>
<protein>
    <submittedName>
        <fullName evidence="6">LysR family transcriptional regulator</fullName>
    </submittedName>
</protein>
<reference evidence="6" key="1">
    <citation type="submission" date="2021-01" db="EMBL/GenBank/DDBJ databases">
        <title>Genome sequence of strain Noviherbaspirillum sp. DKR-6.</title>
        <authorList>
            <person name="Chaudhary D.K."/>
        </authorList>
    </citation>
    <scope>NUCLEOTIDE SEQUENCE</scope>
    <source>
        <strain evidence="6">DKR-6</strain>
    </source>
</reference>
<evidence type="ECO:0000313" key="6">
    <source>
        <dbReference type="EMBL" id="MBK4738169.1"/>
    </source>
</evidence>
<evidence type="ECO:0000256" key="1">
    <source>
        <dbReference type="ARBA" id="ARBA00009437"/>
    </source>
</evidence>
<dbReference type="Gene3D" id="1.10.10.10">
    <property type="entry name" value="Winged helix-like DNA-binding domain superfamily/Winged helix DNA-binding domain"/>
    <property type="match status" value="1"/>
</dbReference>
<dbReference type="InterPro" id="IPR000847">
    <property type="entry name" value="LysR_HTH_N"/>
</dbReference>
<evidence type="ECO:0000256" key="3">
    <source>
        <dbReference type="ARBA" id="ARBA00023125"/>
    </source>
</evidence>
<dbReference type="InterPro" id="IPR058163">
    <property type="entry name" value="LysR-type_TF_proteobact-type"/>
</dbReference>
<dbReference type="Gene3D" id="3.40.190.290">
    <property type="match status" value="1"/>
</dbReference>
<sequence length="313" mass="33782">MDITASMRVFVTVVEAGGFSAAAIRLGMSRAMVSKHVARLEDHLGARLLNRTTRRLSLTESGAGFHERSAQILADIAEAEAIAGGAAVQPRGLLRITLPLSYGLHRLGPVIAEYAQRHPQVKLDLSLSDRRVDLVEEGFDLAVRVGRLPESGLIARKLGAERSIVVASPAYLEQHGVPLTPAELSRHVCLGYSLARSGEEWRLQGPEGLVQVRCSGPIKADNGDILRLAALHGAGLIFQPDFIVGDDVRAGKLVRVLPDHASEELGVYAVYPSRKHVSAKVRSFIDFLTRQWHGEGAAPPASAAKKLPVMEKI</sequence>
<dbReference type="Proteomes" id="UP000622890">
    <property type="component" value="Unassembled WGS sequence"/>
</dbReference>
<dbReference type="GO" id="GO:0006351">
    <property type="term" value="P:DNA-templated transcription"/>
    <property type="evidence" value="ECO:0007669"/>
    <property type="project" value="TreeGrafter"/>
</dbReference>
<dbReference type="PANTHER" id="PTHR30537:SF5">
    <property type="entry name" value="HTH-TYPE TRANSCRIPTIONAL ACTIVATOR TTDR-RELATED"/>
    <property type="match status" value="1"/>
</dbReference>
<keyword evidence="3" id="KW-0238">DNA-binding</keyword>
<dbReference type="GO" id="GO:0043565">
    <property type="term" value="F:sequence-specific DNA binding"/>
    <property type="evidence" value="ECO:0007669"/>
    <property type="project" value="TreeGrafter"/>
</dbReference>
<proteinExistence type="inferred from homology"/>
<dbReference type="InterPro" id="IPR036388">
    <property type="entry name" value="WH-like_DNA-bd_sf"/>
</dbReference>
<accession>A0A934SYT7</accession>
<dbReference type="PANTHER" id="PTHR30537">
    <property type="entry name" value="HTH-TYPE TRANSCRIPTIONAL REGULATOR"/>
    <property type="match status" value="1"/>
</dbReference>
<dbReference type="EMBL" id="JAEPBG010000017">
    <property type="protein sequence ID" value="MBK4738169.1"/>
    <property type="molecule type" value="Genomic_DNA"/>
</dbReference>
<dbReference type="SUPFAM" id="SSF53850">
    <property type="entry name" value="Periplasmic binding protein-like II"/>
    <property type="match status" value="1"/>
</dbReference>